<gene>
    <name evidence="2" type="ORF">O181_040975</name>
</gene>
<keyword evidence="3" id="KW-1185">Reference proteome</keyword>
<evidence type="ECO:0000256" key="1">
    <source>
        <dbReference type="SAM" id="MobiDB-lite"/>
    </source>
</evidence>
<organism evidence="2 3">
    <name type="scientific">Austropuccinia psidii MF-1</name>
    <dbReference type="NCBI Taxonomy" id="1389203"/>
    <lineage>
        <taxon>Eukaryota</taxon>
        <taxon>Fungi</taxon>
        <taxon>Dikarya</taxon>
        <taxon>Basidiomycota</taxon>
        <taxon>Pucciniomycotina</taxon>
        <taxon>Pucciniomycetes</taxon>
        <taxon>Pucciniales</taxon>
        <taxon>Sphaerophragmiaceae</taxon>
        <taxon>Austropuccinia</taxon>
    </lineage>
</organism>
<comment type="caution">
    <text evidence="2">The sequence shown here is derived from an EMBL/GenBank/DDBJ whole genome shotgun (WGS) entry which is preliminary data.</text>
</comment>
<name>A0A9Q3DHU8_9BASI</name>
<evidence type="ECO:0000313" key="2">
    <source>
        <dbReference type="EMBL" id="MBW0501260.1"/>
    </source>
</evidence>
<dbReference type="Proteomes" id="UP000765509">
    <property type="component" value="Unassembled WGS sequence"/>
</dbReference>
<evidence type="ECO:0000313" key="3">
    <source>
        <dbReference type="Proteomes" id="UP000765509"/>
    </source>
</evidence>
<proteinExistence type="predicted"/>
<sequence>MPSPRSESSYNPSSSFQKGHRRDYGRSQTVTEEQWSVHDFQIDKLCHFEAYNTVLPSKRAENATRSLSGHIKSQPEGLQKCIAAQRVPDPCRSMEKLH</sequence>
<dbReference type="AlphaFoldDB" id="A0A9Q3DHU8"/>
<accession>A0A9Q3DHU8</accession>
<reference evidence="2" key="1">
    <citation type="submission" date="2021-03" db="EMBL/GenBank/DDBJ databases">
        <title>Draft genome sequence of rust myrtle Austropuccinia psidii MF-1, a brazilian biotype.</title>
        <authorList>
            <person name="Quecine M.C."/>
            <person name="Pachon D.M.R."/>
            <person name="Bonatelli M.L."/>
            <person name="Correr F.H."/>
            <person name="Franceschini L.M."/>
            <person name="Leite T.F."/>
            <person name="Margarido G.R.A."/>
            <person name="Almeida C.A."/>
            <person name="Ferrarezi J.A."/>
            <person name="Labate C.A."/>
        </authorList>
    </citation>
    <scope>NUCLEOTIDE SEQUENCE</scope>
    <source>
        <strain evidence="2">MF-1</strain>
    </source>
</reference>
<feature type="compositionally biased region" description="Low complexity" evidence="1">
    <location>
        <begin position="1"/>
        <end position="15"/>
    </location>
</feature>
<protein>
    <submittedName>
        <fullName evidence="2">Uncharacterized protein</fullName>
    </submittedName>
</protein>
<feature type="region of interest" description="Disordered" evidence="1">
    <location>
        <begin position="1"/>
        <end position="33"/>
    </location>
</feature>
<dbReference type="EMBL" id="AVOT02016234">
    <property type="protein sequence ID" value="MBW0501260.1"/>
    <property type="molecule type" value="Genomic_DNA"/>
</dbReference>